<dbReference type="GO" id="GO:0006744">
    <property type="term" value="P:ubiquinone biosynthetic process"/>
    <property type="evidence" value="ECO:0007669"/>
    <property type="project" value="EnsemblFungi"/>
</dbReference>
<evidence type="ECO:0000313" key="6">
    <source>
        <dbReference type="Proteomes" id="UP000005666"/>
    </source>
</evidence>
<dbReference type="GO" id="GO:0045333">
    <property type="term" value="P:cellular respiration"/>
    <property type="evidence" value="ECO:0007669"/>
    <property type="project" value="InterPro"/>
</dbReference>
<dbReference type="Gene3D" id="3.30.530.20">
    <property type="match status" value="1"/>
</dbReference>
<dbReference type="AlphaFoldDB" id="G8BYC7"/>
<protein>
    <recommendedName>
        <fullName evidence="4">Coenzyme Q-binding protein COQ10 START domain-containing protein</fullName>
    </recommendedName>
</protein>
<evidence type="ECO:0000256" key="3">
    <source>
        <dbReference type="ARBA" id="ARBA00024947"/>
    </source>
</evidence>
<dbReference type="InterPro" id="IPR005031">
    <property type="entry name" value="COQ10_START"/>
</dbReference>
<dbReference type="CDD" id="cd07813">
    <property type="entry name" value="COQ10p_like"/>
    <property type="match status" value="1"/>
</dbReference>
<dbReference type="RefSeq" id="XP_003687303.1">
    <property type="nucleotide sequence ID" value="XM_003687255.1"/>
</dbReference>
<name>G8BYC7_TETPH</name>
<comment type="subunit">
    <text evidence="2">Interacts with coenzyme Q.</text>
</comment>
<feature type="domain" description="Coenzyme Q-binding protein COQ10 START" evidence="4">
    <location>
        <begin position="40"/>
        <end position="167"/>
    </location>
</feature>
<dbReference type="GO" id="GO:0048039">
    <property type="term" value="F:ubiquinone binding"/>
    <property type="evidence" value="ECO:0007669"/>
    <property type="project" value="EnsemblFungi"/>
</dbReference>
<sequence length="178" mass="20828">MLKNIGKRQLTFRRCLFGDGLKPKEQTFVYKRKINSNTKLLYDVISNVKQYQEFIPYCKESFVNKSDKNGLPSEAGLRVGFQKYDDKFTCNVLCEDKGANNYNIVTESISHNLFYFLYGKWTITPLRNNKQSDLELELKYKFRSPIYNAVSSIFAKSATSLVLHAFEKRVYEIIKKSR</sequence>
<comment type="function">
    <text evidence="3">Required for the function of coenzyme Q in the respiratory chain. May serve as a chaperone or may be involved in the transport of Q6 from its site of synthesis to the catalytic sites of the respiratory complexes.</text>
</comment>
<dbReference type="GeneID" id="11533078"/>
<accession>G8BYC7</accession>
<dbReference type="PANTHER" id="PTHR12901">
    <property type="entry name" value="SPERM PROTEIN HOMOLOG"/>
    <property type="match status" value="1"/>
</dbReference>
<dbReference type="PANTHER" id="PTHR12901:SF10">
    <property type="entry name" value="COENZYME Q-BINDING PROTEIN COQ10, MITOCHONDRIAL"/>
    <property type="match status" value="1"/>
</dbReference>
<evidence type="ECO:0000256" key="1">
    <source>
        <dbReference type="ARBA" id="ARBA00006885"/>
    </source>
</evidence>
<dbReference type="STRING" id="1071381.G8BYC7"/>
<dbReference type="GO" id="GO:0140104">
    <property type="term" value="F:molecular carrier activity"/>
    <property type="evidence" value="ECO:0007669"/>
    <property type="project" value="EnsemblFungi"/>
</dbReference>
<reference evidence="5 6" key="1">
    <citation type="journal article" date="2011" name="Proc. Natl. Acad. Sci. U.S.A.">
        <title>Evolutionary erosion of yeast sex chromosomes by mating-type switching accidents.</title>
        <authorList>
            <person name="Gordon J.L."/>
            <person name="Armisen D."/>
            <person name="Proux-Wera E."/>
            <person name="Oheigeartaigh S.S."/>
            <person name="Byrne K.P."/>
            <person name="Wolfe K.H."/>
        </authorList>
    </citation>
    <scope>NUCLEOTIDE SEQUENCE [LARGE SCALE GENOMIC DNA]</scope>
    <source>
        <strain evidence="6">ATCC 24235 / CBS 4417 / NBRC 1672 / NRRL Y-8282 / UCD 70-5</strain>
    </source>
</reference>
<dbReference type="Pfam" id="PF03364">
    <property type="entry name" value="Polyketide_cyc"/>
    <property type="match status" value="1"/>
</dbReference>
<organism evidence="5 6">
    <name type="scientific">Tetrapisispora phaffii (strain ATCC 24235 / CBS 4417 / NBRC 1672 / NRRL Y-8282 / UCD 70-5)</name>
    <name type="common">Yeast</name>
    <name type="synonym">Fabospora phaffii</name>
    <dbReference type="NCBI Taxonomy" id="1071381"/>
    <lineage>
        <taxon>Eukaryota</taxon>
        <taxon>Fungi</taxon>
        <taxon>Dikarya</taxon>
        <taxon>Ascomycota</taxon>
        <taxon>Saccharomycotina</taxon>
        <taxon>Saccharomycetes</taxon>
        <taxon>Saccharomycetales</taxon>
        <taxon>Saccharomycetaceae</taxon>
        <taxon>Tetrapisispora</taxon>
    </lineage>
</organism>
<dbReference type="GO" id="GO:0005743">
    <property type="term" value="C:mitochondrial inner membrane"/>
    <property type="evidence" value="ECO:0007669"/>
    <property type="project" value="EnsemblFungi"/>
</dbReference>
<dbReference type="KEGG" id="tpf:TPHA_0J00460"/>
<keyword evidence="6" id="KW-1185">Reference proteome</keyword>
<dbReference type="Proteomes" id="UP000005666">
    <property type="component" value="Chromosome 10"/>
</dbReference>
<evidence type="ECO:0000313" key="5">
    <source>
        <dbReference type="EMBL" id="CCE64869.1"/>
    </source>
</evidence>
<dbReference type="OrthoDB" id="292693at2759"/>
<dbReference type="InterPro" id="IPR023393">
    <property type="entry name" value="START-like_dom_sf"/>
</dbReference>
<proteinExistence type="inferred from homology"/>
<dbReference type="OMA" id="IDGPFKY"/>
<dbReference type="eggNOG" id="KOG3177">
    <property type="taxonomic scope" value="Eukaryota"/>
</dbReference>
<comment type="similarity">
    <text evidence="1">Belongs to the COQ10 family.</text>
</comment>
<dbReference type="EMBL" id="HE612865">
    <property type="protein sequence ID" value="CCE64869.1"/>
    <property type="molecule type" value="Genomic_DNA"/>
</dbReference>
<evidence type="ECO:0000259" key="4">
    <source>
        <dbReference type="Pfam" id="PF03364"/>
    </source>
</evidence>
<dbReference type="HOGENOM" id="CLU_079653_1_2_1"/>
<dbReference type="InterPro" id="IPR044996">
    <property type="entry name" value="COQ10-like"/>
</dbReference>
<gene>
    <name evidence="5" type="primary">TPHA0J00460</name>
    <name evidence="5" type="ordered locus">TPHA_0J00460</name>
</gene>
<dbReference type="SUPFAM" id="SSF55961">
    <property type="entry name" value="Bet v1-like"/>
    <property type="match status" value="1"/>
</dbReference>
<evidence type="ECO:0000256" key="2">
    <source>
        <dbReference type="ARBA" id="ARBA00011814"/>
    </source>
</evidence>